<dbReference type="Gene3D" id="3.30.2310.20">
    <property type="entry name" value="RelE-like"/>
    <property type="match status" value="1"/>
</dbReference>
<dbReference type="EMBL" id="MLJW01000019">
    <property type="protein sequence ID" value="OIR11878.1"/>
    <property type="molecule type" value="Genomic_DNA"/>
</dbReference>
<organism evidence="1">
    <name type="scientific">mine drainage metagenome</name>
    <dbReference type="NCBI Taxonomy" id="410659"/>
    <lineage>
        <taxon>unclassified sequences</taxon>
        <taxon>metagenomes</taxon>
        <taxon>ecological metagenomes</taxon>
    </lineage>
</organism>
<proteinExistence type="predicted"/>
<comment type="caution">
    <text evidence="1">The sequence shown here is derived from an EMBL/GenBank/DDBJ whole genome shotgun (WGS) entry which is preliminary data.</text>
</comment>
<dbReference type="AlphaFoldDB" id="A0A1J5TIN2"/>
<evidence type="ECO:0000313" key="1">
    <source>
        <dbReference type="EMBL" id="OIR11878.1"/>
    </source>
</evidence>
<name>A0A1J5TIN2_9ZZZZ</name>
<protein>
    <recommendedName>
        <fullName evidence="2">Plasmid stabilization system protein</fullName>
    </recommendedName>
</protein>
<evidence type="ECO:0008006" key="2">
    <source>
        <dbReference type="Google" id="ProtNLM"/>
    </source>
</evidence>
<reference evidence="1" key="1">
    <citation type="submission" date="2016-10" db="EMBL/GenBank/DDBJ databases">
        <title>Sequence of Gallionella enrichment culture.</title>
        <authorList>
            <person name="Poehlein A."/>
            <person name="Muehling M."/>
            <person name="Daniel R."/>
        </authorList>
    </citation>
    <scope>NUCLEOTIDE SEQUENCE</scope>
</reference>
<sequence>MKIEILSIAMSDIQFGQQFYEQQQEGLGAYFLDSLFSDIEALLLYAGIHQQFFGYYRALSKRFPYAIYYRVNGQTIQVWRILDCRQRPSRIVSALKAN</sequence>
<accession>A0A1J5TIN2</accession>
<gene>
    <name evidence="1" type="ORF">GALL_67350</name>
</gene>
<dbReference type="InterPro" id="IPR035093">
    <property type="entry name" value="RelE/ParE_toxin_dom_sf"/>
</dbReference>